<comment type="caution">
    <text evidence="4">The sequence shown here is derived from an EMBL/GenBank/DDBJ whole genome shotgun (WGS) entry which is preliminary data.</text>
</comment>
<keyword evidence="2 4" id="KW-0012">Acyltransferase</keyword>
<dbReference type="GO" id="GO:0006654">
    <property type="term" value="P:phosphatidic acid biosynthetic process"/>
    <property type="evidence" value="ECO:0007669"/>
    <property type="project" value="TreeGrafter"/>
</dbReference>
<accession>A0A9D1LC17</accession>
<reference evidence="4" key="1">
    <citation type="submission" date="2020-10" db="EMBL/GenBank/DDBJ databases">
        <authorList>
            <person name="Gilroy R."/>
        </authorList>
    </citation>
    <scope>NUCLEOTIDE SEQUENCE</scope>
    <source>
        <strain evidence="4">ChiHcec3-11533</strain>
    </source>
</reference>
<evidence type="ECO:0000313" key="5">
    <source>
        <dbReference type="Proteomes" id="UP000824072"/>
    </source>
</evidence>
<dbReference type="CDD" id="cd07989">
    <property type="entry name" value="LPLAT_AGPAT-like"/>
    <property type="match status" value="1"/>
</dbReference>
<feature type="domain" description="Phospholipid/glycerol acyltransferase" evidence="3">
    <location>
        <begin position="37"/>
        <end position="149"/>
    </location>
</feature>
<organism evidence="4 5">
    <name type="scientific">Candidatus Pullichristensenella excrementigallinarum</name>
    <dbReference type="NCBI Taxonomy" id="2840907"/>
    <lineage>
        <taxon>Bacteria</taxon>
        <taxon>Bacillati</taxon>
        <taxon>Bacillota</taxon>
        <taxon>Clostridia</taxon>
        <taxon>Candidatus Pullichristensenella</taxon>
    </lineage>
</organism>
<dbReference type="Proteomes" id="UP000824072">
    <property type="component" value="Unassembled WGS sequence"/>
</dbReference>
<dbReference type="SUPFAM" id="SSF69593">
    <property type="entry name" value="Glycerol-3-phosphate (1)-acyltransferase"/>
    <property type="match status" value="1"/>
</dbReference>
<evidence type="ECO:0000256" key="1">
    <source>
        <dbReference type="ARBA" id="ARBA00022679"/>
    </source>
</evidence>
<name>A0A9D1LC17_9FIRM</name>
<proteinExistence type="predicted"/>
<dbReference type="SMART" id="SM00563">
    <property type="entry name" value="PlsC"/>
    <property type="match status" value="1"/>
</dbReference>
<reference evidence="4" key="2">
    <citation type="journal article" date="2021" name="PeerJ">
        <title>Extensive microbial diversity within the chicken gut microbiome revealed by metagenomics and culture.</title>
        <authorList>
            <person name="Gilroy R."/>
            <person name="Ravi A."/>
            <person name="Getino M."/>
            <person name="Pursley I."/>
            <person name="Horton D.L."/>
            <person name="Alikhan N.F."/>
            <person name="Baker D."/>
            <person name="Gharbi K."/>
            <person name="Hall N."/>
            <person name="Watson M."/>
            <person name="Adriaenssens E.M."/>
            <person name="Foster-Nyarko E."/>
            <person name="Jarju S."/>
            <person name="Secka A."/>
            <person name="Antonio M."/>
            <person name="Oren A."/>
            <person name="Chaudhuri R.R."/>
            <person name="La Ragione R."/>
            <person name="Hildebrand F."/>
            <person name="Pallen M.J."/>
        </authorList>
    </citation>
    <scope>NUCLEOTIDE SEQUENCE</scope>
    <source>
        <strain evidence="4">ChiHcec3-11533</strain>
    </source>
</reference>
<evidence type="ECO:0000259" key="3">
    <source>
        <dbReference type="SMART" id="SM00563"/>
    </source>
</evidence>
<dbReference type="Pfam" id="PF01553">
    <property type="entry name" value="Acyltransferase"/>
    <property type="match status" value="1"/>
</dbReference>
<evidence type="ECO:0000256" key="2">
    <source>
        <dbReference type="ARBA" id="ARBA00023315"/>
    </source>
</evidence>
<keyword evidence="1" id="KW-0808">Transferase</keyword>
<dbReference type="AlphaFoldDB" id="A0A9D1LC17"/>
<dbReference type="GO" id="GO:0003841">
    <property type="term" value="F:1-acylglycerol-3-phosphate O-acyltransferase activity"/>
    <property type="evidence" value="ECO:0007669"/>
    <property type="project" value="TreeGrafter"/>
</dbReference>
<dbReference type="PANTHER" id="PTHR10434">
    <property type="entry name" value="1-ACYL-SN-GLYCEROL-3-PHOSPHATE ACYLTRANSFERASE"/>
    <property type="match status" value="1"/>
</dbReference>
<dbReference type="EMBL" id="DVMU01000030">
    <property type="protein sequence ID" value="HIU33177.1"/>
    <property type="molecule type" value="Genomic_DNA"/>
</dbReference>
<dbReference type="InterPro" id="IPR002123">
    <property type="entry name" value="Plipid/glycerol_acylTrfase"/>
</dbReference>
<sequence length="201" mass="22907">MNTRLYDFLHPIVGLYYRVFLGIRAVGRENVPSEGGFILCANHVHARDPFVIATLTRRHLHFMAKAELFKNRLVGWFIRSIGAFPIERGKSDIGAIRESMKILGEEHALGIFPQGTRSRENAHTHMESGVALIALRAGKPVLPVYVDGPYRFFRKTTVFFGPMMRFEDLGRKFDRETLNIATSRIESAIWALQPQDSLNIH</sequence>
<dbReference type="PANTHER" id="PTHR10434:SF11">
    <property type="entry name" value="1-ACYL-SN-GLYCEROL-3-PHOSPHATE ACYLTRANSFERASE"/>
    <property type="match status" value="1"/>
</dbReference>
<protein>
    <submittedName>
        <fullName evidence="4">1-acyl-sn-glycerol-3-phosphate acyltransferase</fullName>
    </submittedName>
</protein>
<gene>
    <name evidence="4" type="ORF">IAB02_01310</name>
</gene>
<evidence type="ECO:0000313" key="4">
    <source>
        <dbReference type="EMBL" id="HIU33177.1"/>
    </source>
</evidence>